<evidence type="ECO:0000313" key="2">
    <source>
        <dbReference type="EMBL" id="SDN20224.1"/>
    </source>
</evidence>
<dbReference type="OrthoDB" id="206507at2157"/>
<dbReference type="RefSeq" id="WP_089735279.1">
    <property type="nucleotide sequence ID" value="NZ_FNIA01000020.1"/>
</dbReference>
<organism evidence="2 3">
    <name type="scientific">Haloarchaeobius iranensis</name>
    <dbReference type="NCBI Taxonomy" id="996166"/>
    <lineage>
        <taxon>Archaea</taxon>
        <taxon>Methanobacteriati</taxon>
        <taxon>Methanobacteriota</taxon>
        <taxon>Stenosarchaea group</taxon>
        <taxon>Halobacteria</taxon>
        <taxon>Halobacteriales</taxon>
        <taxon>Halorubellaceae</taxon>
        <taxon>Haloarchaeobius</taxon>
    </lineage>
</organism>
<accession>A0A1G9ZG23</accession>
<dbReference type="STRING" id="996166.SAMN05192554_12031"/>
<dbReference type="EMBL" id="FNIA01000020">
    <property type="protein sequence ID" value="SDN20224.1"/>
    <property type="molecule type" value="Genomic_DNA"/>
</dbReference>
<evidence type="ECO:0000256" key="1">
    <source>
        <dbReference type="SAM" id="MobiDB-lite"/>
    </source>
</evidence>
<keyword evidence="3" id="KW-1185">Reference proteome</keyword>
<sequence>MDRRRLLTSLGLVALPGCSALDGPETEAEMTSDTTTTPPETTATPTATPTAEPTATVEPPDSIADANISFHVETLREATSEHPAEIEIGVTNEGRPRDLNFVGSAPLSSEFVGDGPEPEGLLLAPHERHDAAIIDENGDHEFTVVPGSRRGECWNRIDIPYSPPNSGFKIILGREETFTNTYSVLVNSPRGCIPAGEYTFESEFQIPDDGLVEFAWEFSLTYPVTV</sequence>
<feature type="compositionally biased region" description="Low complexity" evidence="1">
    <location>
        <begin position="31"/>
        <end position="60"/>
    </location>
</feature>
<dbReference type="Proteomes" id="UP000199370">
    <property type="component" value="Unassembled WGS sequence"/>
</dbReference>
<gene>
    <name evidence="2" type="ORF">SAMN05192554_12031</name>
</gene>
<dbReference type="AlphaFoldDB" id="A0A1G9ZG23"/>
<feature type="region of interest" description="Disordered" evidence="1">
    <location>
        <begin position="18"/>
        <end position="61"/>
    </location>
</feature>
<protein>
    <submittedName>
        <fullName evidence="2">Uncharacterized protein</fullName>
    </submittedName>
</protein>
<proteinExistence type="predicted"/>
<reference evidence="2 3" key="1">
    <citation type="submission" date="2016-10" db="EMBL/GenBank/DDBJ databases">
        <authorList>
            <person name="de Groot N.N."/>
        </authorList>
    </citation>
    <scope>NUCLEOTIDE SEQUENCE [LARGE SCALE GENOMIC DNA]</scope>
    <source>
        <strain evidence="3">EB21,IBRC-M 10013,KCTC 4048</strain>
    </source>
</reference>
<evidence type="ECO:0000313" key="3">
    <source>
        <dbReference type="Proteomes" id="UP000199370"/>
    </source>
</evidence>
<name>A0A1G9ZG23_9EURY</name>